<gene>
    <name evidence="1" type="ORF">QJS10_CPA09g01495</name>
</gene>
<dbReference type="EMBL" id="JAUJYO010000009">
    <property type="protein sequence ID" value="KAK1308860.1"/>
    <property type="molecule type" value="Genomic_DNA"/>
</dbReference>
<comment type="caution">
    <text evidence="1">The sequence shown here is derived from an EMBL/GenBank/DDBJ whole genome shotgun (WGS) entry which is preliminary data.</text>
</comment>
<dbReference type="Proteomes" id="UP001180020">
    <property type="component" value="Unassembled WGS sequence"/>
</dbReference>
<reference evidence="1" key="1">
    <citation type="journal article" date="2023" name="Nat. Commun.">
        <title>Diploid and tetraploid genomes of Acorus and the evolution of monocots.</title>
        <authorList>
            <person name="Ma L."/>
            <person name="Liu K.W."/>
            <person name="Li Z."/>
            <person name="Hsiao Y.Y."/>
            <person name="Qi Y."/>
            <person name="Fu T."/>
            <person name="Tang G.D."/>
            <person name="Zhang D."/>
            <person name="Sun W.H."/>
            <person name="Liu D.K."/>
            <person name="Li Y."/>
            <person name="Chen G.Z."/>
            <person name="Liu X.D."/>
            <person name="Liao X.Y."/>
            <person name="Jiang Y.T."/>
            <person name="Yu X."/>
            <person name="Hao Y."/>
            <person name="Huang J."/>
            <person name="Zhao X.W."/>
            <person name="Ke S."/>
            <person name="Chen Y.Y."/>
            <person name="Wu W.L."/>
            <person name="Hsu J.L."/>
            <person name="Lin Y.F."/>
            <person name="Huang M.D."/>
            <person name="Li C.Y."/>
            <person name="Huang L."/>
            <person name="Wang Z.W."/>
            <person name="Zhao X."/>
            <person name="Zhong W.Y."/>
            <person name="Peng D.H."/>
            <person name="Ahmad S."/>
            <person name="Lan S."/>
            <person name="Zhang J.S."/>
            <person name="Tsai W.C."/>
            <person name="Van de Peer Y."/>
            <person name="Liu Z.J."/>
        </authorList>
    </citation>
    <scope>NUCLEOTIDE SEQUENCE</scope>
    <source>
        <strain evidence="1">CP</strain>
    </source>
</reference>
<organism evidence="1 2">
    <name type="scientific">Acorus calamus</name>
    <name type="common">Sweet flag</name>
    <dbReference type="NCBI Taxonomy" id="4465"/>
    <lineage>
        <taxon>Eukaryota</taxon>
        <taxon>Viridiplantae</taxon>
        <taxon>Streptophyta</taxon>
        <taxon>Embryophyta</taxon>
        <taxon>Tracheophyta</taxon>
        <taxon>Spermatophyta</taxon>
        <taxon>Magnoliopsida</taxon>
        <taxon>Liliopsida</taxon>
        <taxon>Acoraceae</taxon>
        <taxon>Acorus</taxon>
    </lineage>
</organism>
<dbReference type="AlphaFoldDB" id="A0AAV9E5E9"/>
<reference evidence="1" key="2">
    <citation type="submission" date="2023-06" db="EMBL/GenBank/DDBJ databases">
        <authorList>
            <person name="Ma L."/>
            <person name="Liu K.-W."/>
            <person name="Li Z."/>
            <person name="Hsiao Y.-Y."/>
            <person name="Qi Y."/>
            <person name="Fu T."/>
            <person name="Tang G."/>
            <person name="Zhang D."/>
            <person name="Sun W.-H."/>
            <person name="Liu D.-K."/>
            <person name="Li Y."/>
            <person name="Chen G.-Z."/>
            <person name="Liu X.-D."/>
            <person name="Liao X.-Y."/>
            <person name="Jiang Y.-T."/>
            <person name="Yu X."/>
            <person name="Hao Y."/>
            <person name="Huang J."/>
            <person name="Zhao X.-W."/>
            <person name="Ke S."/>
            <person name="Chen Y.-Y."/>
            <person name="Wu W.-L."/>
            <person name="Hsu J.-L."/>
            <person name="Lin Y.-F."/>
            <person name="Huang M.-D."/>
            <person name="Li C.-Y."/>
            <person name="Huang L."/>
            <person name="Wang Z.-W."/>
            <person name="Zhao X."/>
            <person name="Zhong W.-Y."/>
            <person name="Peng D.-H."/>
            <person name="Ahmad S."/>
            <person name="Lan S."/>
            <person name="Zhang J.-S."/>
            <person name="Tsai W.-C."/>
            <person name="Van De Peer Y."/>
            <person name="Liu Z.-J."/>
        </authorList>
    </citation>
    <scope>NUCLEOTIDE SEQUENCE</scope>
    <source>
        <strain evidence="1">CP</strain>
        <tissue evidence="1">Leaves</tissue>
    </source>
</reference>
<accession>A0AAV9E5E9</accession>
<name>A0AAV9E5E9_ACOCL</name>
<keyword evidence="2" id="KW-1185">Reference proteome</keyword>
<sequence length="76" mass="8483">MAGRPSSSAEVLRGLPVLNPEEERLEDYVSGYQAGFRDGSSGNAYPSVRELDESFRLLLRRQRAGTRVRWEGPTVS</sequence>
<evidence type="ECO:0000313" key="2">
    <source>
        <dbReference type="Proteomes" id="UP001180020"/>
    </source>
</evidence>
<evidence type="ECO:0000313" key="1">
    <source>
        <dbReference type="EMBL" id="KAK1308860.1"/>
    </source>
</evidence>
<proteinExistence type="predicted"/>
<protein>
    <submittedName>
        <fullName evidence="1">Uncharacterized protein</fullName>
    </submittedName>
</protein>